<name>A0A3B0PPF2_MYCSY</name>
<proteinExistence type="predicted"/>
<evidence type="ECO:0000313" key="3">
    <source>
        <dbReference type="Proteomes" id="UP000259328"/>
    </source>
</evidence>
<gene>
    <name evidence="2" type="ORF">NCTC10124_01085</name>
</gene>
<dbReference type="AlphaFoldDB" id="A0A3B0PPF2"/>
<dbReference type="EMBL" id="LS991953">
    <property type="protein sequence ID" value="SYV93346.1"/>
    <property type="molecule type" value="Genomic_DNA"/>
</dbReference>
<sequence length="58" mass="6602">MMMSLCIYGKFKIKSSRYLVMVPIIIFSAVLEIVNLPILSFADLFALGNSSIKDIFLW</sequence>
<dbReference type="Proteomes" id="UP000259328">
    <property type="component" value="Chromosome"/>
</dbReference>
<accession>A0A3B0PPF2</accession>
<organism evidence="2 3">
    <name type="scientific">Mycoplasmopsis synoviae</name>
    <name type="common">Mycoplasma synoviae</name>
    <dbReference type="NCBI Taxonomy" id="2109"/>
    <lineage>
        <taxon>Bacteria</taxon>
        <taxon>Bacillati</taxon>
        <taxon>Mycoplasmatota</taxon>
        <taxon>Mycoplasmoidales</taxon>
        <taxon>Metamycoplasmataceae</taxon>
        <taxon>Mycoplasmopsis</taxon>
    </lineage>
</organism>
<protein>
    <submittedName>
        <fullName evidence="2">Uncharacterized protein</fullName>
    </submittedName>
</protein>
<keyword evidence="1" id="KW-1133">Transmembrane helix</keyword>
<feature type="transmembrane region" description="Helical" evidence="1">
    <location>
        <begin position="20"/>
        <end position="42"/>
    </location>
</feature>
<keyword evidence="1" id="KW-0472">Membrane</keyword>
<feature type="non-terminal residue" evidence="2">
    <location>
        <position position="58"/>
    </location>
</feature>
<keyword evidence="1" id="KW-0812">Transmembrane</keyword>
<evidence type="ECO:0000313" key="2">
    <source>
        <dbReference type="EMBL" id="SYV93346.1"/>
    </source>
</evidence>
<evidence type="ECO:0000256" key="1">
    <source>
        <dbReference type="SAM" id="Phobius"/>
    </source>
</evidence>
<reference evidence="3" key="1">
    <citation type="submission" date="2018-06" db="EMBL/GenBank/DDBJ databases">
        <authorList>
            <consortium name="Pathogen Informatics"/>
        </authorList>
    </citation>
    <scope>NUCLEOTIDE SEQUENCE [LARGE SCALE GENOMIC DNA]</scope>
    <source>
        <strain evidence="3">NCTC10124</strain>
    </source>
</reference>